<dbReference type="GO" id="GO:0006631">
    <property type="term" value="P:fatty acid metabolic process"/>
    <property type="evidence" value="ECO:0007669"/>
    <property type="project" value="InterPro"/>
</dbReference>
<evidence type="ECO:0000259" key="4">
    <source>
        <dbReference type="Pfam" id="PF02737"/>
    </source>
</evidence>
<reference evidence="5 6" key="1">
    <citation type="journal article" date="2016" name="Int. J. Syst. Evol. Microbiol.">
        <title>Pseudaminobacter manganicus sp. nov., isolated from sludge of a manganese mine.</title>
        <authorList>
            <person name="Li J."/>
            <person name="Huang J."/>
            <person name="Liao S."/>
            <person name="Wang G."/>
        </authorList>
    </citation>
    <scope>NUCLEOTIDE SEQUENCE [LARGE SCALE GENOMIC DNA]</scope>
    <source>
        <strain evidence="5 6">JH-7</strain>
    </source>
</reference>
<comment type="similarity">
    <text evidence="1">Belongs to the 3-hydroxyacyl-CoA dehydrogenase family.</text>
</comment>
<dbReference type="Pfam" id="PF02737">
    <property type="entry name" value="3HCDH_N"/>
    <property type="match status" value="1"/>
</dbReference>
<dbReference type="AlphaFoldDB" id="A0A1V8RS71"/>
<dbReference type="PANTHER" id="PTHR48075:SF1">
    <property type="entry name" value="LAMBDA-CRYSTALLIN HOMOLOG"/>
    <property type="match status" value="1"/>
</dbReference>
<dbReference type="SUPFAM" id="SSF51735">
    <property type="entry name" value="NAD(P)-binding Rossmann-fold domains"/>
    <property type="match status" value="1"/>
</dbReference>
<evidence type="ECO:0000256" key="2">
    <source>
        <dbReference type="ARBA" id="ARBA00023002"/>
    </source>
</evidence>
<evidence type="ECO:0000313" key="5">
    <source>
        <dbReference type="EMBL" id="OQM76061.1"/>
    </source>
</evidence>
<proteinExistence type="inferred from homology"/>
<evidence type="ECO:0000259" key="3">
    <source>
        <dbReference type="Pfam" id="PF00725"/>
    </source>
</evidence>
<dbReference type="STRING" id="1873176.BFN67_16610"/>
<feature type="domain" description="3-hydroxyacyl-CoA dehydrogenase C-terminal" evidence="3">
    <location>
        <begin position="189"/>
        <end position="245"/>
    </location>
</feature>
<dbReference type="InterPro" id="IPR036291">
    <property type="entry name" value="NAD(P)-bd_dom_sf"/>
</dbReference>
<dbReference type="Pfam" id="PF00725">
    <property type="entry name" value="3HCDH"/>
    <property type="match status" value="1"/>
</dbReference>
<comment type="caution">
    <text evidence="5">The sequence shown here is derived from an EMBL/GenBank/DDBJ whole genome shotgun (WGS) entry which is preliminary data.</text>
</comment>
<evidence type="ECO:0000313" key="6">
    <source>
        <dbReference type="Proteomes" id="UP000191905"/>
    </source>
</evidence>
<dbReference type="GO" id="GO:0070403">
    <property type="term" value="F:NAD+ binding"/>
    <property type="evidence" value="ECO:0007669"/>
    <property type="project" value="InterPro"/>
</dbReference>
<dbReference type="RefSeq" id="WP_080919247.1">
    <property type="nucleotide sequence ID" value="NZ_MDET01000011.1"/>
</dbReference>
<protein>
    <submittedName>
        <fullName evidence="5">3-hydroxyacyl-CoA dehydrogenase</fullName>
    </submittedName>
</protein>
<dbReference type="InterPro" id="IPR006176">
    <property type="entry name" value="3-OHacyl-CoA_DH_NAD-bd"/>
</dbReference>
<dbReference type="EMBL" id="MDET01000011">
    <property type="protein sequence ID" value="OQM76061.1"/>
    <property type="molecule type" value="Genomic_DNA"/>
</dbReference>
<gene>
    <name evidence="5" type="ORF">BFN67_16610</name>
</gene>
<dbReference type="GO" id="GO:0050104">
    <property type="term" value="F:L-gulonate 3-dehydrogenase activity"/>
    <property type="evidence" value="ECO:0007669"/>
    <property type="project" value="TreeGrafter"/>
</dbReference>
<dbReference type="SUPFAM" id="SSF48179">
    <property type="entry name" value="6-phosphogluconate dehydrogenase C-terminal domain-like"/>
    <property type="match status" value="1"/>
</dbReference>
<dbReference type="PANTHER" id="PTHR48075">
    <property type="entry name" value="3-HYDROXYACYL-COA DEHYDROGENASE FAMILY PROTEIN"/>
    <property type="match status" value="1"/>
</dbReference>
<dbReference type="InterPro" id="IPR008927">
    <property type="entry name" value="6-PGluconate_DH-like_C_sf"/>
</dbReference>
<dbReference type="OrthoDB" id="9803287at2"/>
<keyword evidence="6" id="KW-1185">Reference proteome</keyword>
<keyword evidence="2" id="KW-0560">Oxidoreductase</keyword>
<dbReference type="Gene3D" id="1.10.1040.10">
    <property type="entry name" value="N-(1-d-carboxylethyl)-l-norvaline Dehydrogenase, domain 2"/>
    <property type="match status" value="1"/>
</dbReference>
<dbReference type="PROSITE" id="PS00067">
    <property type="entry name" value="3HCDH"/>
    <property type="match status" value="1"/>
</dbReference>
<name>A0A1V8RS71_9HYPH</name>
<dbReference type="InterPro" id="IPR013328">
    <property type="entry name" value="6PGD_dom2"/>
</dbReference>
<dbReference type="Gene3D" id="3.40.50.720">
    <property type="entry name" value="NAD(P)-binding Rossmann-like Domain"/>
    <property type="match status" value="1"/>
</dbReference>
<organism evidence="5 6">
    <name type="scientific">Manganibacter manganicus</name>
    <dbReference type="NCBI Taxonomy" id="1873176"/>
    <lineage>
        <taxon>Bacteria</taxon>
        <taxon>Pseudomonadati</taxon>
        <taxon>Pseudomonadota</taxon>
        <taxon>Alphaproteobacteria</taxon>
        <taxon>Hyphomicrobiales</taxon>
        <taxon>Phyllobacteriaceae</taxon>
        <taxon>Manganibacter</taxon>
    </lineage>
</organism>
<dbReference type="NCBIfam" id="NF004783">
    <property type="entry name" value="PRK06129.1"/>
    <property type="match status" value="1"/>
</dbReference>
<feature type="domain" description="3-hydroxyacyl-CoA dehydrogenase NAD binding" evidence="4">
    <location>
        <begin position="8"/>
        <end position="184"/>
    </location>
</feature>
<evidence type="ECO:0000256" key="1">
    <source>
        <dbReference type="ARBA" id="ARBA00009463"/>
    </source>
</evidence>
<dbReference type="Proteomes" id="UP000191905">
    <property type="component" value="Unassembled WGS sequence"/>
</dbReference>
<dbReference type="InterPro" id="IPR006108">
    <property type="entry name" value="3HC_DH_C"/>
</dbReference>
<accession>A0A1V8RS71</accession>
<sequence length="316" mass="34091">MTESIDRTVAIVGAGLIGRSWAIVFSAAGWRVRISDPVEEARAAALELIAGGLRELARHGLVPDPDVAAGRVEMTRDLDAALAGAGFVQECGPENLPAKCEIFRELDAKASPETIIASSSSAICPSRFAETLLGRHRCLVGHPVNPPHLVPVVEVCGAPWTARPVLDEAIRIYSSIGQTPVTIKSEVEGFVLNRLQGALLAEAFRLVGDGVISPQDLDRTVKDGLGLRWSFMGPFETIDLNAPGGLEDYCRRYTGFYRTISADPAPPTVWDQDNVSQIVSQWKTPDDADARARHSAWRDRRLAALKAHKRGADAGV</sequence>
<dbReference type="InterPro" id="IPR006180">
    <property type="entry name" value="3-OHacyl-CoA_DH_CS"/>
</dbReference>